<evidence type="ECO:0008006" key="3">
    <source>
        <dbReference type="Google" id="ProtNLM"/>
    </source>
</evidence>
<dbReference type="GO" id="GO:0003676">
    <property type="term" value="F:nucleic acid binding"/>
    <property type="evidence" value="ECO:0007669"/>
    <property type="project" value="InterPro"/>
</dbReference>
<proteinExistence type="predicted"/>
<dbReference type="InterPro" id="IPR036397">
    <property type="entry name" value="RNaseH_sf"/>
</dbReference>
<accession>A0AAV5RLH1</accession>
<dbReference type="Proteomes" id="UP001362899">
    <property type="component" value="Unassembled WGS sequence"/>
</dbReference>
<organism evidence="1 2">
    <name type="scientific">Starmerella bacillaris</name>
    <name type="common">Yeast</name>
    <name type="synonym">Candida zemplinina</name>
    <dbReference type="NCBI Taxonomy" id="1247836"/>
    <lineage>
        <taxon>Eukaryota</taxon>
        <taxon>Fungi</taxon>
        <taxon>Dikarya</taxon>
        <taxon>Ascomycota</taxon>
        <taxon>Saccharomycotina</taxon>
        <taxon>Dipodascomycetes</taxon>
        <taxon>Dipodascales</taxon>
        <taxon>Trichomonascaceae</taxon>
        <taxon>Starmerella</taxon>
    </lineage>
</organism>
<dbReference type="AlphaFoldDB" id="A0AAV5RLH1"/>
<dbReference type="SUPFAM" id="SSF53098">
    <property type="entry name" value="Ribonuclease H-like"/>
    <property type="match status" value="1"/>
</dbReference>
<reference evidence="1 2" key="1">
    <citation type="journal article" date="2023" name="Elife">
        <title>Identification of key yeast species and microbe-microbe interactions impacting larval growth of Drosophila in the wild.</title>
        <authorList>
            <person name="Mure A."/>
            <person name="Sugiura Y."/>
            <person name="Maeda R."/>
            <person name="Honda K."/>
            <person name="Sakurai N."/>
            <person name="Takahashi Y."/>
            <person name="Watada M."/>
            <person name="Katoh T."/>
            <person name="Gotoh A."/>
            <person name="Gotoh Y."/>
            <person name="Taniguchi I."/>
            <person name="Nakamura K."/>
            <person name="Hayashi T."/>
            <person name="Katayama T."/>
            <person name="Uemura T."/>
            <person name="Hattori Y."/>
        </authorList>
    </citation>
    <scope>NUCLEOTIDE SEQUENCE [LARGE SCALE GENOMIC DNA]</scope>
    <source>
        <strain evidence="1 2">SB-73</strain>
    </source>
</reference>
<dbReference type="EMBL" id="BTGC01000005">
    <property type="protein sequence ID" value="GMM51476.1"/>
    <property type="molecule type" value="Genomic_DNA"/>
</dbReference>
<evidence type="ECO:0000313" key="2">
    <source>
        <dbReference type="Proteomes" id="UP001362899"/>
    </source>
</evidence>
<dbReference type="InterPro" id="IPR012337">
    <property type="entry name" value="RNaseH-like_sf"/>
</dbReference>
<comment type="caution">
    <text evidence="1">The sequence shown here is derived from an EMBL/GenBank/DDBJ whole genome shotgun (WGS) entry which is preliminary data.</text>
</comment>
<gene>
    <name evidence="1" type="ORF">DASB73_024340</name>
</gene>
<protein>
    <recommendedName>
        <fullName evidence="3">Integrase catalytic domain-containing protein</fullName>
    </recommendedName>
</protein>
<sequence length="108" mass="12837">MSNQPLETIYVDLTFPDGYLKENRKVVSGKQSILTTIDEYSRASWKIGISQKHRTSTILLNWKEMTEKQFRYRNYKVHTIVCDNGKESTHLTKQQELRRYRVVNPPPY</sequence>
<name>A0AAV5RLH1_STABA</name>
<keyword evidence="2" id="KW-1185">Reference proteome</keyword>
<dbReference type="Gene3D" id="3.30.420.10">
    <property type="entry name" value="Ribonuclease H-like superfamily/Ribonuclease H"/>
    <property type="match status" value="1"/>
</dbReference>
<evidence type="ECO:0000313" key="1">
    <source>
        <dbReference type="EMBL" id="GMM51476.1"/>
    </source>
</evidence>